<evidence type="ECO:0000313" key="2">
    <source>
        <dbReference type="Proteomes" id="UP000614424"/>
    </source>
</evidence>
<dbReference type="Proteomes" id="UP000614424">
    <property type="component" value="Unassembled WGS sequence"/>
</dbReference>
<evidence type="ECO:0000313" key="1">
    <source>
        <dbReference type="EMBL" id="MBC8318309.1"/>
    </source>
</evidence>
<organism evidence="1 2">
    <name type="scientific">Candidatus Desulfobia pelagia</name>
    <dbReference type="NCBI Taxonomy" id="2841692"/>
    <lineage>
        <taxon>Bacteria</taxon>
        <taxon>Pseudomonadati</taxon>
        <taxon>Thermodesulfobacteriota</taxon>
        <taxon>Desulfobulbia</taxon>
        <taxon>Desulfobulbales</taxon>
        <taxon>Desulfobulbaceae</taxon>
        <taxon>Candidatus Desulfobia</taxon>
    </lineage>
</organism>
<name>A0A8J6NGS4_9BACT</name>
<gene>
    <name evidence="1" type="ORF">H8E41_10420</name>
</gene>
<reference evidence="1 2" key="1">
    <citation type="submission" date="2020-08" db="EMBL/GenBank/DDBJ databases">
        <title>Bridging the membrane lipid divide: bacteria of the FCB group superphylum have the potential to synthesize archaeal ether lipids.</title>
        <authorList>
            <person name="Villanueva L."/>
            <person name="Von Meijenfeldt F.A.B."/>
            <person name="Westbye A.B."/>
            <person name="Yadav S."/>
            <person name="Hopmans E.C."/>
            <person name="Dutilh B.E."/>
            <person name="Sinninghe Damste J.S."/>
        </authorList>
    </citation>
    <scope>NUCLEOTIDE SEQUENCE [LARGE SCALE GENOMIC DNA]</scope>
    <source>
        <strain evidence="1">NIOZ-UU47</strain>
    </source>
</reference>
<dbReference type="EMBL" id="JACNJZ010000146">
    <property type="protein sequence ID" value="MBC8318309.1"/>
    <property type="molecule type" value="Genomic_DNA"/>
</dbReference>
<comment type="caution">
    <text evidence="1">The sequence shown here is derived from an EMBL/GenBank/DDBJ whole genome shotgun (WGS) entry which is preliminary data.</text>
</comment>
<protein>
    <submittedName>
        <fullName evidence="1">Uncharacterized protein</fullName>
    </submittedName>
</protein>
<accession>A0A8J6NGS4</accession>
<sequence length="128" mass="14499">MEGEMLSKTLKSFVEPIVKFCCSQFPKKCNLCGKEYVDFKSFLEQTTPAGSVTNGVKYHSQKGDIFGILSWVSCKCGATMTISCTDSEKEMHRMFKEAILNEAKEQNTTPKNVLNEIRQEIRKTIISE</sequence>
<proteinExistence type="predicted"/>
<dbReference type="AlphaFoldDB" id="A0A8J6NGS4"/>